<evidence type="ECO:0000313" key="1">
    <source>
        <dbReference type="EMBL" id="RRT64873.1"/>
    </source>
</evidence>
<gene>
    <name evidence="1" type="ORF">B296_00020343</name>
</gene>
<proteinExistence type="predicted"/>
<dbReference type="Proteomes" id="UP000287651">
    <property type="component" value="Unassembled WGS sequence"/>
</dbReference>
<dbReference type="PANTHER" id="PTHR46694:SF1">
    <property type="entry name" value="AT-RICH INTERACTIVE DOMAIN-CONTAINING PROTEIN 4"/>
    <property type="match status" value="1"/>
</dbReference>
<comment type="caution">
    <text evidence="1">The sequence shown here is derived from an EMBL/GenBank/DDBJ whole genome shotgun (WGS) entry which is preliminary data.</text>
</comment>
<sequence>MMHHSHGLSNQTCRLIAVLCGKFTGKRNEVKQQHPYPFPELVSSGHLEVGIFFEVHIIVHTLVNPSVDSFREAQRSLKPNILFIWRSPMVKKSHKHYTQRWNAIKNYTIACMFF</sequence>
<evidence type="ECO:0000313" key="2">
    <source>
        <dbReference type="Proteomes" id="UP000287651"/>
    </source>
</evidence>
<protein>
    <submittedName>
        <fullName evidence="1">Uncharacterized protein</fullName>
    </submittedName>
</protein>
<organism evidence="1 2">
    <name type="scientific">Ensete ventricosum</name>
    <name type="common">Abyssinian banana</name>
    <name type="synonym">Musa ensete</name>
    <dbReference type="NCBI Taxonomy" id="4639"/>
    <lineage>
        <taxon>Eukaryota</taxon>
        <taxon>Viridiplantae</taxon>
        <taxon>Streptophyta</taxon>
        <taxon>Embryophyta</taxon>
        <taxon>Tracheophyta</taxon>
        <taxon>Spermatophyta</taxon>
        <taxon>Magnoliopsida</taxon>
        <taxon>Liliopsida</taxon>
        <taxon>Zingiberales</taxon>
        <taxon>Musaceae</taxon>
        <taxon>Ensete</taxon>
    </lineage>
</organism>
<dbReference type="PANTHER" id="PTHR46694">
    <property type="entry name" value="AT-RICH INTERACTIVE DOMAIN-CONTAINING PROTEIN 4"/>
    <property type="match status" value="1"/>
</dbReference>
<reference evidence="1 2" key="1">
    <citation type="journal article" date="2014" name="Agronomy (Basel)">
        <title>A Draft Genome Sequence for Ensete ventricosum, the Drought-Tolerant Tree Against Hunger.</title>
        <authorList>
            <person name="Harrison J."/>
            <person name="Moore K.A."/>
            <person name="Paszkiewicz K."/>
            <person name="Jones T."/>
            <person name="Grant M."/>
            <person name="Ambacheew D."/>
            <person name="Muzemil S."/>
            <person name="Studholme D.J."/>
        </authorList>
    </citation>
    <scope>NUCLEOTIDE SEQUENCE [LARGE SCALE GENOMIC DNA]</scope>
</reference>
<name>A0A426ZLJ3_ENSVE</name>
<dbReference type="AlphaFoldDB" id="A0A426ZLJ3"/>
<dbReference type="InterPro" id="IPR042293">
    <property type="entry name" value="ARID4"/>
</dbReference>
<accession>A0A426ZLJ3</accession>
<dbReference type="EMBL" id="AMZH03006023">
    <property type="protein sequence ID" value="RRT64873.1"/>
    <property type="molecule type" value="Genomic_DNA"/>
</dbReference>